<keyword evidence="7" id="KW-0812">Transmembrane</keyword>
<dbReference type="Proteomes" id="UP000037069">
    <property type="component" value="Unassembled WGS sequence"/>
</dbReference>
<keyword evidence="5" id="KW-0391">Immunity</keyword>
<keyword evidence="7" id="KW-1133">Transmembrane helix</keyword>
<dbReference type="CDD" id="cd06583">
    <property type="entry name" value="PGRP"/>
    <property type="match status" value="1"/>
</dbReference>
<feature type="compositionally biased region" description="Acidic residues" evidence="6">
    <location>
        <begin position="150"/>
        <end position="159"/>
    </location>
</feature>
<feature type="compositionally biased region" description="Polar residues" evidence="6">
    <location>
        <begin position="7"/>
        <end position="17"/>
    </location>
</feature>
<dbReference type="FunFam" id="3.40.80.10:FF:000001">
    <property type="entry name" value="Peptidoglycan recognition protein 1"/>
    <property type="match status" value="1"/>
</dbReference>
<feature type="compositionally biased region" description="Low complexity" evidence="6">
    <location>
        <begin position="93"/>
        <end position="112"/>
    </location>
</feature>
<keyword evidence="4" id="KW-0399">Innate immunity</keyword>
<feature type="compositionally biased region" description="Low complexity" evidence="6">
    <location>
        <begin position="125"/>
        <end position="138"/>
    </location>
</feature>
<dbReference type="PANTHER" id="PTHR11022">
    <property type="entry name" value="PEPTIDOGLYCAN RECOGNITION PROTEIN"/>
    <property type="match status" value="1"/>
</dbReference>
<name>A0A0L0CHZ1_LUCCU</name>
<dbReference type="EMBL" id="JRES01000375">
    <property type="protein sequence ID" value="KNC31861.1"/>
    <property type="molecule type" value="Genomic_DNA"/>
</dbReference>
<evidence type="ECO:0000256" key="6">
    <source>
        <dbReference type="SAM" id="MobiDB-lite"/>
    </source>
</evidence>
<proteinExistence type="inferred from homology"/>
<evidence type="ECO:0000256" key="5">
    <source>
        <dbReference type="ARBA" id="ARBA00022859"/>
    </source>
</evidence>
<gene>
    <name evidence="10" type="ORF">FF38_06093</name>
</gene>
<evidence type="ECO:0000256" key="7">
    <source>
        <dbReference type="SAM" id="Phobius"/>
    </source>
</evidence>
<dbReference type="GO" id="GO:0008745">
    <property type="term" value="F:N-acetylmuramoyl-L-alanine amidase activity"/>
    <property type="evidence" value="ECO:0007669"/>
    <property type="project" value="InterPro"/>
</dbReference>
<feature type="compositionally biased region" description="Polar residues" evidence="6">
    <location>
        <begin position="65"/>
        <end position="83"/>
    </location>
</feature>
<sequence>MHYDKQCNINTKTDTNLTPSTTPKETESTETKSNINSESILSFQVNTKNRNTIKQHEPSDIGTYTEHTSASCTSSTDSGVNVSDNDEIPPSPTSSHLHSFPSTSSSSSDTTTAKPFHKQFHKNNKNPNRDNNSNNSKDNNFKNHNNDYYDRDDDDEDDNNSTNTDNKLIKSEERRKRQQQQQQFCKLENKSNGDNNTLYQQNQNVIESGNVINISHQRNSTIPTLSVTTPPPPETTTANNNDKPSLKHNEFINRPQRSASISSSLSMSSIMSTQSDDQHNPPSKTHYCSGSPVVSIRSINSSTIITSDSDSDSDLSGDTEGAHSNYVIKKLGTQVTYPPKHPAIPNINSGHTVLNQQVVPNCEHAAASPLATLAAIGDSIGAAQALGPVPSFSGVPQRPQIGSIALSNSSDVTFGDKHFYEGPVTIQQFLIDSRDKWKETNEKENPTFVNDNGGTCNNAKDINSSAEQSGKLYGYISKHKKIIIPCVLAFMTMLIVAIILGSRALSDSKNTNGHHVNDDEECSGNGTFCLIERDVWRAHPQKNIMEKQKLPLHRAIISHTASEPCETLKICAERIRVIQEFHMNSLNWDDIGYNFLISSDGRVYVGRGWDAVGAHTKGYNYDSVGITFIGTYMKTPPTEEQLNACLLLLEEGLRLKKLDPNYHVYGARQFSATESPGNMLYNKIKKWERWSADINQDSTKTSLTR</sequence>
<dbReference type="InterPro" id="IPR036505">
    <property type="entry name" value="Amidase/PGRP_sf"/>
</dbReference>
<evidence type="ECO:0000256" key="4">
    <source>
        <dbReference type="ARBA" id="ARBA00022588"/>
    </source>
</evidence>
<evidence type="ECO:0000313" key="11">
    <source>
        <dbReference type="Proteomes" id="UP000037069"/>
    </source>
</evidence>
<organism evidence="10 11">
    <name type="scientific">Lucilia cuprina</name>
    <name type="common">Green bottle fly</name>
    <name type="synonym">Australian sheep blowfly</name>
    <dbReference type="NCBI Taxonomy" id="7375"/>
    <lineage>
        <taxon>Eukaryota</taxon>
        <taxon>Metazoa</taxon>
        <taxon>Ecdysozoa</taxon>
        <taxon>Arthropoda</taxon>
        <taxon>Hexapoda</taxon>
        <taxon>Insecta</taxon>
        <taxon>Pterygota</taxon>
        <taxon>Neoptera</taxon>
        <taxon>Endopterygota</taxon>
        <taxon>Diptera</taxon>
        <taxon>Brachycera</taxon>
        <taxon>Muscomorpha</taxon>
        <taxon>Oestroidea</taxon>
        <taxon>Calliphoridae</taxon>
        <taxon>Luciliinae</taxon>
        <taxon>Lucilia</taxon>
    </lineage>
</organism>
<dbReference type="InterPro" id="IPR002502">
    <property type="entry name" value="Amidase_domain"/>
</dbReference>
<dbReference type="STRING" id="7375.A0A0L0CHZ1"/>
<keyword evidence="11" id="KW-1185">Reference proteome</keyword>
<protein>
    <submittedName>
        <fullName evidence="10">Peptidoglycan-recognition protein LC</fullName>
    </submittedName>
</protein>
<dbReference type="SMART" id="SM00644">
    <property type="entry name" value="Ami_2"/>
    <property type="match status" value="1"/>
</dbReference>
<dbReference type="PANTHER" id="PTHR11022:SF41">
    <property type="entry name" value="PEPTIDOGLYCAN-RECOGNITION PROTEIN LC-RELATED"/>
    <property type="match status" value="1"/>
</dbReference>
<comment type="subcellular location">
    <subcellularLocation>
        <location evidence="1">Secreted</location>
    </subcellularLocation>
</comment>
<evidence type="ECO:0000256" key="1">
    <source>
        <dbReference type="ARBA" id="ARBA00004613"/>
    </source>
</evidence>
<feature type="compositionally biased region" description="Low complexity" evidence="6">
    <location>
        <begin position="258"/>
        <end position="272"/>
    </location>
</feature>
<dbReference type="AlphaFoldDB" id="A0A0L0CHZ1"/>
<evidence type="ECO:0000256" key="3">
    <source>
        <dbReference type="ARBA" id="ARBA00022525"/>
    </source>
</evidence>
<dbReference type="Pfam" id="PF01510">
    <property type="entry name" value="Amidase_2"/>
    <property type="match status" value="1"/>
</dbReference>
<dbReference type="GO" id="GO:0008270">
    <property type="term" value="F:zinc ion binding"/>
    <property type="evidence" value="ECO:0007669"/>
    <property type="project" value="InterPro"/>
</dbReference>
<dbReference type="InterPro" id="IPR015510">
    <property type="entry name" value="PGRP"/>
</dbReference>
<keyword evidence="7" id="KW-0472">Membrane</keyword>
<comment type="similarity">
    <text evidence="2">Belongs to the N-acetylmuramoyl-L-alanine amidase 2 family.</text>
</comment>
<dbReference type="OrthoDB" id="10001926at2759"/>
<dbReference type="GO" id="GO:0045087">
    <property type="term" value="P:innate immune response"/>
    <property type="evidence" value="ECO:0007669"/>
    <property type="project" value="UniProtKB-KW"/>
</dbReference>
<comment type="caution">
    <text evidence="10">The sequence shown here is derived from an EMBL/GenBank/DDBJ whole genome shotgun (WGS) entry which is preliminary data.</text>
</comment>
<keyword evidence="3" id="KW-0964">Secreted</keyword>
<dbReference type="SUPFAM" id="SSF55846">
    <property type="entry name" value="N-acetylmuramoyl-L-alanine amidase-like"/>
    <property type="match status" value="1"/>
</dbReference>
<evidence type="ECO:0000313" key="10">
    <source>
        <dbReference type="EMBL" id="KNC31861.1"/>
    </source>
</evidence>
<dbReference type="InterPro" id="IPR006619">
    <property type="entry name" value="PGRP_domain_met/bac"/>
</dbReference>
<evidence type="ECO:0000259" key="8">
    <source>
        <dbReference type="SMART" id="SM00644"/>
    </source>
</evidence>
<feature type="compositionally biased region" description="Basic and acidic residues" evidence="6">
    <location>
        <begin position="139"/>
        <end position="149"/>
    </location>
</feature>
<feature type="region of interest" description="Disordered" evidence="6">
    <location>
        <begin position="219"/>
        <end position="292"/>
    </location>
</feature>
<feature type="compositionally biased region" description="Polar residues" evidence="6">
    <location>
        <begin position="40"/>
        <end position="52"/>
    </location>
</feature>
<reference evidence="10 11" key="1">
    <citation type="journal article" date="2015" name="Nat. Commun.">
        <title>Lucilia cuprina genome unlocks parasitic fly biology to underpin future interventions.</title>
        <authorList>
            <person name="Anstead C.A."/>
            <person name="Korhonen P.K."/>
            <person name="Young N.D."/>
            <person name="Hall R.S."/>
            <person name="Jex A.R."/>
            <person name="Murali S.C."/>
            <person name="Hughes D.S."/>
            <person name="Lee S.F."/>
            <person name="Perry T."/>
            <person name="Stroehlein A.J."/>
            <person name="Ansell B.R."/>
            <person name="Breugelmans B."/>
            <person name="Hofmann A."/>
            <person name="Qu J."/>
            <person name="Dugan S."/>
            <person name="Lee S.L."/>
            <person name="Chao H."/>
            <person name="Dinh H."/>
            <person name="Han Y."/>
            <person name="Doddapaneni H.V."/>
            <person name="Worley K.C."/>
            <person name="Muzny D.M."/>
            <person name="Ioannidis P."/>
            <person name="Waterhouse R.M."/>
            <person name="Zdobnov E.M."/>
            <person name="James P.J."/>
            <person name="Bagnall N.H."/>
            <person name="Kotze A.C."/>
            <person name="Gibbs R.A."/>
            <person name="Richards S."/>
            <person name="Batterham P."/>
            <person name="Gasser R.B."/>
        </authorList>
    </citation>
    <scope>NUCLEOTIDE SEQUENCE [LARGE SCALE GENOMIC DNA]</scope>
    <source>
        <strain evidence="10 11">LS</strain>
        <tissue evidence="10">Full body</tissue>
    </source>
</reference>
<dbReference type="GO" id="GO:0009253">
    <property type="term" value="P:peptidoglycan catabolic process"/>
    <property type="evidence" value="ECO:0007669"/>
    <property type="project" value="InterPro"/>
</dbReference>
<dbReference type="Gene3D" id="3.40.80.10">
    <property type="entry name" value="Peptidoglycan recognition protein-like"/>
    <property type="match status" value="1"/>
</dbReference>
<feature type="region of interest" description="Disordered" evidence="6">
    <location>
        <begin position="1"/>
        <end position="197"/>
    </location>
</feature>
<feature type="domain" description="Peptidoglycan recognition protein family" evidence="9">
    <location>
        <begin position="528"/>
        <end position="671"/>
    </location>
</feature>
<dbReference type="GO" id="GO:0005576">
    <property type="term" value="C:extracellular region"/>
    <property type="evidence" value="ECO:0007669"/>
    <property type="project" value="UniProtKB-SubCell"/>
</dbReference>
<evidence type="ECO:0000256" key="2">
    <source>
        <dbReference type="ARBA" id="ARBA00007553"/>
    </source>
</evidence>
<feature type="compositionally biased region" description="Basic residues" evidence="6">
    <location>
        <begin position="115"/>
        <end position="124"/>
    </location>
</feature>
<feature type="transmembrane region" description="Helical" evidence="7">
    <location>
        <begin position="482"/>
        <end position="500"/>
    </location>
</feature>
<dbReference type="SMART" id="SM00701">
    <property type="entry name" value="PGRP"/>
    <property type="match status" value="1"/>
</dbReference>
<accession>A0A0L0CHZ1</accession>
<feature type="domain" description="N-acetylmuramoyl-L-alanine amidase" evidence="8">
    <location>
        <begin position="539"/>
        <end position="677"/>
    </location>
</feature>
<evidence type="ECO:0000259" key="9">
    <source>
        <dbReference type="SMART" id="SM00701"/>
    </source>
</evidence>